<protein>
    <submittedName>
        <fullName evidence="1">Uncharacterized protein</fullName>
    </submittedName>
</protein>
<sequence length="785" mass="87345">MKAMVQLFGSILGTKHVAVFVDNCVADLFEACSTRAMSKGNGSDLKDKMFLFCGSDQVDWLYKWIGSLVLANELLVGVFSPVVNLEEDVSEKQTKWPAKANNVASSQYYDARLNKRGKKYILKLTSSILPVMTSAPLWNLPTSMSDVADNESQFNNKRCIENYESSTTTNRPAHKNDKTFFSDCNFEFGHRNAWSEISARALNGNALVICSLIEMIGSLANLLGQNMESFLPTILYPLIEKSNHFGHHYIQKSAKTALKTVAHCTGTTSVYTLVVQNFDYLLEVMSSSMHSLNAGASLNGQWMALPSLPGIVEMLLKSVVKEASAAHNQTKKLNVPVGSCFGSKYVSMLGDLVYKIMKAFTEMPSRESGNIDLLRVFRAVLEYLQLSLDDYEEESDNESVDGENIVGDPWLDVLFEFAQENEDLFIANSNKQDYKYTTGGFPQHHGFKEIYVTDREVEGTDGLESTDSYPKSKVRLFVEETQIAKLILSRCSFLLCSPDLMVQAAACETLVSGFGYLAAIQKYLMQITPASNESTGNPLLSSIGEFWPSIMDRFRSAANSFLGAQRFSQAWSPMQKLVYSNNDSNSGDEIYLARLLSLMSSLCTFSGDFLVGRIENDVWPVVARLFKRTMEFYSGETTKKVPREKPGNVLMHYTPFITNTRMEDKKIALHSILDFLHNIFSNKNCGASLSHLIPVAGSMLLPLIANGDSIGASAFLALKSMLTVDSDWILRALFVLIGTEISNKPLIVPSLDMTLVETSEFDDSLSKKAKEILKYIEDLPEQVIV</sequence>
<dbReference type="GO" id="GO:0005737">
    <property type="term" value="C:cytoplasm"/>
    <property type="evidence" value="ECO:0007669"/>
    <property type="project" value="TreeGrafter"/>
</dbReference>
<organism evidence="1">
    <name type="scientific">Ditylum brightwellii</name>
    <dbReference type="NCBI Taxonomy" id="49249"/>
    <lineage>
        <taxon>Eukaryota</taxon>
        <taxon>Sar</taxon>
        <taxon>Stramenopiles</taxon>
        <taxon>Ochrophyta</taxon>
        <taxon>Bacillariophyta</taxon>
        <taxon>Mediophyceae</taxon>
        <taxon>Lithodesmiophycidae</taxon>
        <taxon>Lithodesmiales</taxon>
        <taxon>Lithodesmiaceae</taxon>
        <taxon>Ditylum</taxon>
    </lineage>
</organism>
<name>A0A7S1ZS91_9STRA</name>
<accession>A0A7S1ZS91</accession>
<dbReference type="InterPro" id="IPR016024">
    <property type="entry name" value="ARM-type_fold"/>
</dbReference>
<dbReference type="EMBL" id="HBGN01030303">
    <property type="protein sequence ID" value="CAD9346734.1"/>
    <property type="molecule type" value="Transcribed_RNA"/>
</dbReference>
<gene>
    <name evidence="1" type="ORF">DBRI1063_LOCUS19521</name>
</gene>
<dbReference type="InterPro" id="IPR049362">
    <property type="entry name" value="TTI1_rpt"/>
</dbReference>
<dbReference type="SUPFAM" id="SSF48371">
    <property type="entry name" value="ARM repeat"/>
    <property type="match status" value="1"/>
</dbReference>
<dbReference type="PANTHER" id="PTHR18460:SF3">
    <property type="entry name" value="TELO2-INTERACTING PROTEIN 1 HOMOLOG"/>
    <property type="match status" value="1"/>
</dbReference>
<proteinExistence type="predicted"/>
<dbReference type="InterPro" id="IPR052587">
    <property type="entry name" value="TELO2-interacting_protein_1"/>
</dbReference>
<evidence type="ECO:0000313" key="1">
    <source>
        <dbReference type="EMBL" id="CAD9346734.1"/>
    </source>
</evidence>
<dbReference type="PANTHER" id="PTHR18460">
    <property type="entry name" value="TEL2 INTERACTING PROTEIN 1 TTI1 FAMILY MEMBER"/>
    <property type="match status" value="1"/>
</dbReference>
<dbReference type="Pfam" id="PF21547">
    <property type="entry name" value="TTI1"/>
    <property type="match status" value="1"/>
</dbReference>
<dbReference type="AlphaFoldDB" id="A0A7S1ZS91"/>
<reference evidence="1" key="1">
    <citation type="submission" date="2021-01" db="EMBL/GenBank/DDBJ databases">
        <authorList>
            <person name="Corre E."/>
            <person name="Pelletier E."/>
            <person name="Niang G."/>
            <person name="Scheremetjew M."/>
            <person name="Finn R."/>
            <person name="Kale V."/>
            <person name="Holt S."/>
            <person name="Cochrane G."/>
            <person name="Meng A."/>
            <person name="Brown T."/>
            <person name="Cohen L."/>
        </authorList>
    </citation>
    <scope>NUCLEOTIDE SEQUENCE</scope>
    <source>
        <strain evidence="1">Pop2</strain>
    </source>
</reference>